<proteinExistence type="predicted"/>
<accession>A0A384ZWB6</accession>
<evidence type="ECO:0000313" key="1">
    <source>
        <dbReference type="EMBL" id="AXG66524.1"/>
    </source>
</evidence>
<reference evidence="1 2" key="1">
    <citation type="journal article" date="2018" name="Front. Microbiol.">
        <title>Jumbo Bacteriophages Are Represented Within an Increasing Diversity of Environmental Viruses Infecting the Emerging Phytopathogen, Dickeya solani.</title>
        <authorList>
            <person name="Day A.W."/>
            <person name="Ahn J."/>
            <person name="Salmond G.P.C."/>
        </authorList>
    </citation>
    <scope>NUCLEOTIDE SEQUENCE [LARGE SCALE GENOMIC DNA]</scope>
</reference>
<evidence type="ECO:0000313" key="2">
    <source>
        <dbReference type="Proteomes" id="UP000263742"/>
    </source>
</evidence>
<gene>
    <name evidence="1" type="ORF">JA13_121</name>
</gene>
<dbReference type="Proteomes" id="UP000263742">
    <property type="component" value="Segment"/>
</dbReference>
<organism evidence="1 2">
    <name type="scientific">Dickeya phage vB_DsoM_JA13</name>
    <dbReference type="NCBI Taxonomy" id="2283030"/>
    <lineage>
        <taxon>Viruses</taxon>
        <taxon>Duplodnaviria</taxon>
        <taxon>Heunggongvirae</taxon>
        <taxon>Uroviricota</taxon>
        <taxon>Caudoviricetes</taxon>
        <taxon>Salmondvirus</taxon>
        <taxon>Salmondvirus JA11</taxon>
    </lineage>
</organism>
<protein>
    <submittedName>
        <fullName evidence="1">Putative tail tube protein</fullName>
    </submittedName>
</protein>
<name>A0A384ZWB6_9CAUD</name>
<dbReference type="EMBL" id="MH460460">
    <property type="protein sequence ID" value="AXG66524.1"/>
    <property type="molecule type" value="Genomic_DNA"/>
</dbReference>
<sequence>MPAVTLTELMDASAPGLADPFTTEKWRIVSLPTIGGVSLSPLACEEIELPFPVYTEKSKEVASTQIHWPHGSSIDGFSSQWGIDQKAALMKYFQSWQTLIQNPYTGGFNLPSAYKKRLRVALFDIKGNVIATSEVRNVWPIGMQSLQLNGTGGRGVMTIQWKCDAQRLLF</sequence>